<dbReference type="HOGENOM" id="CLU_2339677_0_0_1"/>
<sequence>KHTDWLGHRLGWGTPLIVLCRSKQKEGRGHPTFISQLHFPFAIRTFYVKAVAISFSSPNSVRPLCTASNPTLHAASRIYLNLNSLSIVPILLLTKVDL</sequence>
<reference evidence="1" key="2">
    <citation type="submission" date="2013-04" db="UniProtKB">
        <authorList>
            <consortium name="EnsemblPlants"/>
        </authorList>
    </citation>
    <scope>IDENTIFICATION</scope>
</reference>
<dbReference type="Proteomes" id="UP000006038">
    <property type="component" value="Chromosome 3"/>
</dbReference>
<organism evidence="1">
    <name type="scientific">Oryza brachyantha</name>
    <name type="common">malo sina</name>
    <dbReference type="NCBI Taxonomy" id="4533"/>
    <lineage>
        <taxon>Eukaryota</taxon>
        <taxon>Viridiplantae</taxon>
        <taxon>Streptophyta</taxon>
        <taxon>Embryophyta</taxon>
        <taxon>Tracheophyta</taxon>
        <taxon>Spermatophyta</taxon>
        <taxon>Magnoliopsida</taxon>
        <taxon>Liliopsida</taxon>
        <taxon>Poales</taxon>
        <taxon>Poaceae</taxon>
        <taxon>BOP clade</taxon>
        <taxon>Oryzoideae</taxon>
        <taxon>Oryzeae</taxon>
        <taxon>Oryzinae</taxon>
        <taxon>Oryza</taxon>
    </lineage>
</organism>
<name>J3LQ90_ORYBR</name>
<dbReference type="AlphaFoldDB" id="J3LQ90"/>
<evidence type="ECO:0000313" key="2">
    <source>
        <dbReference type="Proteomes" id="UP000006038"/>
    </source>
</evidence>
<accession>J3LQ90</accession>
<dbReference type="EnsemblPlants" id="OB03G32160.1">
    <property type="protein sequence ID" value="OB03G32160.1"/>
    <property type="gene ID" value="OB03G32160"/>
</dbReference>
<keyword evidence="2" id="KW-1185">Reference proteome</keyword>
<dbReference type="Gramene" id="OB03G32160.1">
    <property type="protein sequence ID" value="OB03G32160.1"/>
    <property type="gene ID" value="OB03G32160"/>
</dbReference>
<proteinExistence type="predicted"/>
<evidence type="ECO:0000313" key="1">
    <source>
        <dbReference type="EnsemblPlants" id="OB03G32160.1"/>
    </source>
</evidence>
<reference evidence="1" key="1">
    <citation type="journal article" date="2013" name="Nat. Commun.">
        <title>Whole-genome sequencing of Oryza brachyantha reveals mechanisms underlying Oryza genome evolution.</title>
        <authorList>
            <person name="Chen J."/>
            <person name="Huang Q."/>
            <person name="Gao D."/>
            <person name="Wang J."/>
            <person name="Lang Y."/>
            <person name="Liu T."/>
            <person name="Li B."/>
            <person name="Bai Z."/>
            <person name="Luis Goicoechea J."/>
            <person name="Liang C."/>
            <person name="Chen C."/>
            <person name="Zhang W."/>
            <person name="Sun S."/>
            <person name="Liao Y."/>
            <person name="Zhang X."/>
            <person name="Yang L."/>
            <person name="Song C."/>
            <person name="Wang M."/>
            <person name="Shi J."/>
            <person name="Liu G."/>
            <person name="Liu J."/>
            <person name="Zhou H."/>
            <person name="Zhou W."/>
            <person name="Yu Q."/>
            <person name="An N."/>
            <person name="Chen Y."/>
            <person name="Cai Q."/>
            <person name="Wang B."/>
            <person name="Liu B."/>
            <person name="Min J."/>
            <person name="Huang Y."/>
            <person name="Wu H."/>
            <person name="Li Z."/>
            <person name="Zhang Y."/>
            <person name="Yin Y."/>
            <person name="Song W."/>
            <person name="Jiang J."/>
            <person name="Jackson S.A."/>
            <person name="Wing R.A."/>
            <person name="Wang J."/>
            <person name="Chen M."/>
        </authorList>
    </citation>
    <scope>NUCLEOTIDE SEQUENCE [LARGE SCALE GENOMIC DNA]</scope>
    <source>
        <strain evidence="1">cv. IRGC 101232</strain>
    </source>
</reference>
<protein>
    <submittedName>
        <fullName evidence="1">Uncharacterized protein</fullName>
    </submittedName>
</protein>